<keyword evidence="2" id="KW-1003">Cell membrane</keyword>
<feature type="transmembrane region" description="Helical" evidence="8">
    <location>
        <begin position="303"/>
        <end position="325"/>
    </location>
</feature>
<evidence type="ECO:0000256" key="7">
    <source>
        <dbReference type="SAM" id="MobiDB-lite"/>
    </source>
</evidence>
<comment type="similarity">
    <text evidence="6">Belongs to the ABC-4 integral membrane protein family.</text>
</comment>
<comment type="subcellular location">
    <subcellularLocation>
        <location evidence="1">Cell membrane</location>
        <topology evidence="1">Multi-pass membrane protein</topology>
    </subcellularLocation>
</comment>
<dbReference type="Pfam" id="PF12704">
    <property type="entry name" value="MacB_PCD"/>
    <property type="match status" value="1"/>
</dbReference>
<reference evidence="11 12" key="1">
    <citation type="submission" date="2019-09" db="EMBL/GenBank/DDBJ databases">
        <title>Phylogeny of genus Pseudoclavibacter and closely related genus.</title>
        <authorList>
            <person name="Li Y."/>
        </authorList>
    </citation>
    <scope>NUCLEOTIDE SEQUENCE [LARGE SCALE GENOMIC DNA]</scope>
    <source>
        <strain evidence="11 12">JCM 16921</strain>
    </source>
</reference>
<dbReference type="RefSeq" id="WP_158035615.1">
    <property type="nucleotide sequence ID" value="NZ_BAAAZV010000013.1"/>
</dbReference>
<feature type="domain" description="MacB-like periplasmic core" evidence="10">
    <location>
        <begin position="21"/>
        <end position="238"/>
    </location>
</feature>
<evidence type="ECO:0000256" key="1">
    <source>
        <dbReference type="ARBA" id="ARBA00004651"/>
    </source>
</evidence>
<evidence type="ECO:0000256" key="3">
    <source>
        <dbReference type="ARBA" id="ARBA00022692"/>
    </source>
</evidence>
<accession>A0A7C8FVN0</accession>
<dbReference type="PANTHER" id="PTHR30572">
    <property type="entry name" value="MEMBRANE COMPONENT OF TRANSPORTER-RELATED"/>
    <property type="match status" value="1"/>
</dbReference>
<organism evidence="11 12">
    <name type="scientific">Pseudoclavibacter caeni</name>
    <dbReference type="NCBI Taxonomy" id="908846"/>
    <lineage>
        <taxon>Bacteria</taxon>
        <taxon>Bacillati</taxon>
        <taxon>Actinomycetota</taxon>
        <taxon>Actinomycetes</taxon>
        <taxon>Micrococcales</taxon>
        <taxon>Microbacteriaceae</taxon>
        <taxon>Pseudoclavibacter</taxon>
    </lineage>
</organism>
<dbReference type="OrthoDB" id="9780560at2"/>
<keyword evidence="12" id="KW-1185">Reference proteome</keyword>
<dbReference type="InterPro" id="IPR025857">
    <property type="entry name" value="MacB_PCD"/>
</dbReference>
<keyword evidence="5 8" id="KW-0472">Membrane</keyword>
<evidence type="ECO:0000256" key="5">
    <source>
        <dbReference type="ARBA" id="ARBA00023136"/>
    </source>
</evidence>
<feature type="region of interest" description="Disordered" evidence="7">
    <location>
        <begin position="250"/>
        <end position="279"/>
    </location>
</feature>
<gene>
    <name evidence="11" type="ORF">F8O02_02365</name>
</gene>
<dbReference type="GO" id="GO:0022857">
    <property type="term" value="F:transmembrane transporter activity"/>
    <property type="evidence" value="ECO:0007669"/>
    <property type="project" value="TreeGrafter"/>
</dbReference>
<dbReference type="GO" id="GO:0005886">
    <property type="term" value="C:plasma membrane"/>
    <property type="evidence" value="ECO:0007669"/>
    <property type="project" value="UniProtKB-SubCell"/>
</dbReference>
<feature type="transmembrane region" description="Helical" evidence="8">
    <location>
        <begin position="346"/>
        <end position="373"/>
    </location>
</feature>
<feature type="transmembrane region" description="Helical" evidence="8">
    <location>
        <begin position="21"/>
        <end position="42"/>
    </location>
</feature>
<evidence type="ECO:0000313" key="12">
    <source>
        <dbReference type="Proteomes" id="UP000481339"/>
    </source>
</evidence>
<dbReference type="InterPro" id="IPR050250">
    <property type="entry name" value="Macrolide_Exporter_MacB"/>
</dbReference>
<proteinExistence type="inferred from homology"/>
<evidence type="ECO:0000256" key="6">
    <source>
        <dbReference type="ARBA" id="ARBA00038076"/>
    </source>
</evidence>
<dbReference type="AlphaFoldDB" id="A0A7C8FVN0"/>
<dbReference type="Pfam" id="PF02687">
    <property type="entry name" value="FtsX"/>
    <property type="match status" value="1"/>
</dbReference>
<evidence type="ECO:0000256" key="8">
    <source>
        <dbReference type="SAM" id="Phobius"/>
    </source>
</evidence>
<name>A0A7C8FVN0_9MICO</name>
<evidence type="ECO:0000256" key="2">
    <source>
        <dbReference type="ARBA" id="ARBA00022475"/>
    </source>
</evidence>
<feature type="transmembrane region" description="Helical" evidence="8">
    <location>
        <begin position="385"/>
        <end position="407"/>
    </location>
</feature>
<comment type="caution">
    <text evidence="11">The sequence shown here is derived from an EMBL/GenBank/DDBJ whole genome shotgun (WGS) entry which is preliminary data.</text>
</comment>
<dbReference type="EMBL" id="WBKA01000001">
    <property type="protein sequence ID" value="KAB1633778.1"/>
    <property type="molecule type" value="Genomic_DNA"/>
</dbReference>
<keyword evidence="3 8" id="KW-0812">Transmembrane</keyword>
<dbReference type="PANTHER" id="PTHR30572:SF4">
    <property type="entry name" value="ABC TRANSPORTER PERMEASE YTRF"/>
    <property type="match status" value="1"/>
</dbReference>
<protein>
    <submittedName>
        <fullName evidence="11">FtsX-like permease family protein</fullName>
    </submittedName>
</protein>
<evidence type="ECO:0000313" key="11">
    <source>
        <dbReference type="EMBL" id="KAB1633778.1"/>
    </source>
</evidence>
<sequence length="424" mass="42689">MNPAEILRSAWHGVAANPLRSVLTMLGVLISVASVILLLAVGNGSATEIQSQINSLGTTTLTVRATQQGSSSSQGLTTDVADRVAAAGLGHVAKVIPQVSTSQTVSADGTSSDSVSVIGTTADYFTLGTHEVASGSPFTDADDELASKVVVLGQTTATDLFGSARAALGSTIDIDGTAYTVKGIMAAQSSTSTADADSVVIAPLARVQRSFTGFDDISTLTVTATDADSVDAAEGELEVLLDQLLEVSSSSSSASGTQGSSDAGSGSSSRSGSSSSSSSPYQIVNQSSLLKTQAASAQSFTTLLGAVAAISLLVGGIGVTNVMLVSVTERTREIGIRKALGATRGVILAQFLVEAAVLTLGGGLLGVALALIGAHFEINGTQPVVLVWSIPLALDVSVAIGVFFGAYPAARAARMRPIQALRAE</sequence>
<keyword evidence="4 8" id="KW-1133">Transmembrane helix</keyword>
<feature type="domain" description="ABC3 transporter permease C-terminal" evidence="9">
    <location>
        <begin position="306"/>
        <end position="416"/>
    </location>
</feature>
<dbReference type="Proteomes" id="UP000481339">
    <property type="component" value="Unassembled WGS sequence"/>
</dbReference>
<evidence type="ECO:0000259" key="9">
    <source>
        <dbReference type="Pfam" id="PF02687"/>
    </source>
</evidence>
<evidence type="ECO:0000259" key="10">
    <source>
        <dbReference type="Pfam" id="PF12704"/>
    </source>
</evidence>
<evidence type="ECO:0000256" key="4">
    <source>
        <dbReference type="ARBA" id="ARBA00022989"/>
    </source>
</evidence>
<dbReference type="InterPro" id="IPR003838">
    <property type="entry name" value="ABC3_permease_C"/>
</dbReference>